<dbReference type="EMBL" id="LRBV02000012">
    <property type="status" value="NOT_ANNOTATED_CDS"/>
    <property type="molecule type" value="Genomic_DNA"/>
</dbReference>
<dbReference type="InterPro" id="IPR000195">
    <property type="entry name" value="Rab-GAP-TBC_dom"/>
</dbReference>
<evidence type="ECO:0000313" key="3">
    <source>
        <dbReference type="EnsemblPlants" id="QL12p005271:mrna"/>
    </source>
</evidence>
<feature type="domain" description="Rab-GAP TBC" evidence="2">
    <location>
        <begin position="1"/>
        <end position="101"/>
    </location>
</feature>
<evidence type="ECO:0000256" key="1">
    <source>
        <dbReference type="ARBA" id="ARBA00022468"/>
    </source>
</evidence>
<proteinExistence type="predicted"/>
<dbReference type="OMA" id="SHQVENI"/>
<reference evidence="3 4" key="1">
    <citation type="journal article" date="2016" name="G3 (Bethesda)">
        <title>First Draft Assembly and Annotation of the Genome of a California Endemic Oak Quercus lobata Nee (Fagaceae).</title>
        <authorList>
            <person name="Sork V.L."/>
            <person name="Fitz-Gibbon S.T."/>
            <person name="Puiu D."/>
            <person name="Crepeau M."/>
            <person name="Gugger P.F."/>
            <person name="Sherman R."/>
            <person name="Stevens K."/>
            <person name="Langley C.H."/>
            <person name="Pellegrini M."/>
            <person name="Salzberg S.L."/>
        </authorList>
    </citation>
    <scope>NUCLEOTIDE SEQUENCE [LARGE SCALE GENOMIC DNA]</scope>
    <source>
        <strain evidence="3 4">cv. SW786</strain>
    </source>
</reference>
<dbReference type="PANTHER" id="PTHR22957:SF502">
    <property type="entry name" value="SMALL G PROTEIN SIGNALING MODULATOR 2-RELATED"/>
    <property type="match status" value="1"/>
</dbReference>
<dbReference type="EnsemblPlants" id="QL12p005271:mrna">
    <property type="protein sequence ID" value="QL12p005271:mrna"/>
    <property type="gene ID" value="QL12p005271"/>
</dbReference>
<dbReference type="Gene3D" id="1.10.8.270">
    <property type="entry name" value="putative rabgap domain of human tbc1 domain family member 14 like domains"/>
    <property type="match status" value="1"/>
</dbReference>
<dbReference type="Proteomes" id="UP000594261">
    <property type="component" value="Chromosome 12"/>
</dbReference>
<dbReference type="Pfam" id="PF00566">
    <property type="entry name" value="RabGAP-TBC"/>
    <property type="match status" value="2"/>
</dbReference>
<keyword evidence="1" id="KW-0343">GTPase activation</keyword>
<sequence>MSDLLSPILFVMEDESESFWCFVALMERLGPNFNRDQNGMHSQLFALCKLVELLDSPLQNYFKQNDCLNYLFCFRWILIQFKREFEYEKTMRLWEVLWTYYLSEHLHLPLHNYFKQNDCLNYLVCFRWILIQFKREFEYEKTMRLWEVLWTHYLSEHLHLYVCVAILKRYRNKIMGEQLDFDTLLKFINELSSHIDL</sequence>
<dbReference type="PANTHER" id="PTHR22957">
    <property type="entry name" value="TBC1 DOMAIN FAMILY MEMBER GTPASE-ACTIVATING PROTEIN"/>
    <property type="match status" value="1"/>
</dbReference>
<dbReference type="SUPFAM" id="SSF47923">
    <property type="entry name" value="Ypt/Rab-GAP domain of gyp1p"/>
    <property type="match status" value="2"/>
</dbReference>
<keyword evidence="4" id="KW-1185">Reference proteome</keyword>
<dbReference type="PROSITE" id="PS50086">
    <property type="entry name" value="TBC_RABGAP"/>
    <property type="match status" value="1"/>
</dbReference>
<reference evidence="3" key="2">
    <citation type="submission" date="2021-01" db="UniProtKB">
        <authorList>
            <consortium name="EnsemblPlants"/>
        </authorList>
    </citation>
    <scope>IDENTIFICATION</scope>
</reference>
<dbReference type="Gene3D" id="1.10.472.80">
    <property type="entry name" value="Ypt/Rab-GAP domain of gyp1p, domain 3"/>
    <property type="match status" value="2"/>
</dbReference>
<organism evidence="3 4">
    <name type="scientific">Quercus lobata</name>
    <name type="common">Valley oak</name>
    <dbReference type="NCBI Taxonomy" id="97700"/>
    <lineage>
        <taxon>Eukaryota</taxon>
        <taxon>Viridiplantae</taxon>
        <taxon>Streptophyta</taxon>
        <taxon>Embryophyta</taxon>
        <taxon>Tracheophyta</taxon>
        <taxon>Spermatophyta</taxon>
        <taxon>Magnoliopsida</taxon>
        <taxon>eudicotyledons</taxon>
        <taxon>Gunneridae</taxon>
        <taxon>Pentapetalae</taxon>
        <taxon>rosids</taxon>
        <taxon>fabids</taxon>
        <taxon>Fagales</taxon>
        <taxon>Fagaceae</taxon>
        <taxon>Quercus</taxon>
    </lineage>
</organism>
<evidence type="ECO:0000313" key="4">
    <source>
        <dbReference type="Proteomes" id="UP000594261"/>
    </source>
</evidence>
<dbReference type="InParanoid" id="A0A7N2N433"/>
<dbReference type="AlphaFoldDB" id="A0A7N2N433"/>
<evidence type="ECO:0000259" key="2">
    <source>
        <dbReference type="PROSITE" id="PS50086"/>
    </source>
</evidence>
<dbReference type="InterPro" id="IPR035969">
    <property type="entry name" value="Rab-GAP_TBC_sf"/>
</dbReference>
<dbReference type="GO" id="GO:0005096">
    <property type="term" value="F:GTPase activator activity"/>
    <property type="evidence" value="ECO:0007669"/>
    <property type="project" value="UniProtKB-KW"/>
</dbReference>
<name>A0A7N2N433_QUELO</name>
<accession>A0A7N2N433</accession>
<dbReference type="Gramene" id="QL12p005271:mrna">
    <property type="protein sequence ID" value="QL12p005271:mrna"/>
    <property type="gene ID" value="QL12p005271"/>
</dbReference>
<protein>
    <recommendedName>
        <fullName evidence="2">Rab-GAP TBC domain-containing protein</fullName>
    </recommendedName>
</protein>